<dbReference type="Proteomes" id="UP000662747">
    <property type="component" value="Chromosome"/>
</dbReference>
<accession>A0ABX7NYL8</accession>
<sequence length="315" mass="34143">MLVASCLLSSLLQGLPLMTAEDVVATSLLDAGEEPRRALVLMHRPGWAQRARLSVASEVETVSGEGSAGELRTEYGPEVVVPLHLDLPVTSMDGGARFRTGPGRLVPPDPWATRQTARYRLRVGQPEVRAADDGGEEHALKLAQFLTGMSGRQGEVVLSSTGALVEAWMDLRGGMPSVLTVLMRGALSSDWLATPQFPEEPVGPGARWTVARAHGVGGMSVITYELVELRGPHGRLKFQLHAKRPGGAREPVAEGELRFDLRRPLPERMEALFTSRDSPGAREGRRREVVRRTRVTLEAGGLQPALQRTRVAVPP</sequence>
<gene>
    <name evidence="1" type="ORF">JY651_02145</name>
</gene>
<keyword evidence="2" id="KW-1185">Reference proteome</keyword>
<evidence type="ECO:0000313" key="1">
    <source>
        <dbReference type="EMBL" id="QSQ23808.1"/>
    </source>
</evidence>
<dbReference type="EMBL" id="CP071090">
    <property type="protein sequence ID" value="QSQ23808.1"/>
    <property type="molecule type" value="Genomic_DNA"/>
</dbReference>
<protein>
    <submittedName>
        <fullName evidence="1">Uncharacterized protein</fullName>
    </submittedName>
</protein>
<proteinExistence type="predicted"/>
<reference evidence="1 2" key="1">
    <citation type="submission" date="2021-02" db="EMBL/GenBank/DDBJ databases">
        <title>De Novo genome assembly of isolated myxobacteria.</title>
        <authorList>
            <person name="Stevens D.C."/>
        </authorList>
    </citation>
    <scope>NUCLEOTIDE SEQUENCE [LARGE SCALE GENOMIC DNA]</scope>
    <source>
        <strain evidence="2">SCPEA02</strain>
    </source>
</reference>
<evidence type="ECO:0000313" key="2">
    <source>
        <dbReference type="Proteomes" id="UP000662747"/>
    </source>
</evidence>
<organism evidence="1 2">
    <name type="scientific">Pyxidicoccus parkwayensis</name>
    <dbReference type="NCBI Taxonomy" id="2813578"/>
    <lineage>
        <taxon>Bacteria</taxon>
        <taxon>Pseudomonadati</taxon>
        <taxon>Myxococcota</taxon>
        <taxon>Myxococcia</taxon>
        <taxon>Myxococcales</taxon>
        <taxon>Cystobacterineae</taxon>
        <taxon>Myxococcaceae</taxon>
        <taxon>Pyxidicoccus</taxon>
    </lineage>
</organism>
<name>A0ABX7NYL8_9BACT</name>